<name>A0AAV1LTS2_9NEOP</name>
<keyword evidence="5" id="KW-0511">Multifunctional enzyme</keyword>
<dbReference type="AlphaFoldDB" id="A0AAV1LTS2"/>
<organism evidence="7 8">
    <name type="scientific">Parnassius mnemosyne</name>
    <name type="common">clouded apollo</name>
    <dbReference type="NCBI Taxonomy" id="213953"/>
    <lineage>
        <taxon>Eukaryota</taxon>
        <taxon>Metazoa</taxon>
        <taxon>Ecdysozoa</taxon>
        <taxon>Arthropoda</taxon>
        <taxon>Hexapoda</taxon>
        <taxon>Insecta</taxon>
        <taxon>Pterygota</taxon>
        <taxon>Neoptera</taxon>
        <taxon>Endopterygota</taxon>
        <taxon>Lepidoptera</taxon>
        <taxon>Glossata</taxon>
        <taxon>Ditrysia</taxon>
        <taxon>Papilionoidea</taxon>
        <taxon>Papilionidae</taxon>
        <taxon>Parnassiinae</taxon>
        <taxon>Parnassini</taxon>
        <taxon>Parnassius</taxon>
        <taxon>Driopa</taxon>
    </lineage>
</organism>
<accession>A0AAV1LTS2</accession>
<evidence type="ECO:0000256" key="5">
    <source>
        <dbReference type="ARBA" id="ARBA00023268"/>
    </source>
</evidence>
<dbReference type="PANTHER" id="PTHR37984">
    <property type="entry name" value="PROTEIN CBG26694"/>
    <property type="match status" value="1"/>
</dbReference>
<dbReference type="InterPro" id="IPR043502">
    <property type="entry name" value="DNA/RNA_pol_sf"/>
</dbReference>
<dbReference type="EMBL" id="CAVLGL010000104">
    <property type="protein sequence ID" value="CAK1598871.1"/>
    <property type="molecule type" value="Genomic_DNA"/>
</dbReference>
<evidence type="ECO:0000256" key="4">
    <source>
        <dbReference type="ARBA" id="ARBA00022918"/>
    </source>
</evidence>
<dbReference type="GO" id="GO:0004519">
    <property type="term" value="F:endonuclease activity"/>
    <property type="evidence" value="ECO:0007669"/>
    <property type="project" value="UniProtKB-KW"/>
</dbReference>
<dbReference type="GO" id="GO:0003964">
    <property type="term" value="F:RNA-directed DNA polymerase activity"/>
    <property type="evidence" value="ECO:0007669"/>
    <property type="project" value="UniProtKB-KW"/>
</dbReference>
<dbReference type="InterPro" id="IPR050951">
    <property type="entry name" value="Retrovirus_Pol_polyprotein"/>
</dbReference>
<dbReference type="Proteomes" id="UP001314205">
    <property type="component" value="Unassembled WGS sequence"/>
</dbReference>
<reference evidence="7 8" key="1">
    <citation type="submission" date="2023-11" db="EMBL/GenBank/DDBJ databases">
        <authorList>
            <person name="Hedman E."/>
            <person name="Englund M."/>
            <person name="Stromberg M."/>
            <person name="Nyberg Akerstrom W."/>
            <person name="Nylinder S."/>
            <person name="Jareborg N."/>
            <person name="Kallberg Y."/>
            <person name="Kronander E."/>
        </authorList>
    </citation>
    <scope>NUCLEOTIDE SEQUENCE [LARGE SCALE GENOMIC DNA]</scope>
</reference>
<gene>
    <name evidence="7" type="ORF">PARMNEM_LOCUS17814</name>
</gene>
<comment type="caution">
    <text evidence="7">The sequence shown here is derived from an EMBL/GenBank/DDBJ whole genome shotgun (WGS) entry which is preliminary data.</text>
</comment>
<keyword evidence="3" id="KW-0378">Hydrolase</keyword>
<evidence type="ECO:0000313" key="8">
    <source>
        <dbReference type="Proteomes" id="UP001314205"/>
    </source>
</evidence>
<keyword evidence="3" id="KW-0255">Endonuclease</keyword>
<dbReference type="FunFam" id="3.10.20.370:FF:000001">
    <property type="entry name" value="Retrovirus-related Pol polyprotein from transposon 17.6-like protein"/>
    <property type="match status" value="1"/>
</dbReference>
<dbReference type="SUPFAM" id="SSF56672">
    <property type="entry name" value="DNA/RNA polymerases"/>
    <property type="match status" value="1"/>
</dbReference>
<dbReference type="CDD" id="cd09274">
    <property type="entry name" value="RNase_HI_RT_Ty3"/>
    <property type="match status" value="1"/>
</dbReference>
<evidence type="ECO:0000313" key="7">
    <source>
        <dbReference type="EMBL" id="CAK1598871.1"/>
    </source>
</evidence>
<evidence type="ECO:0000256" key="2">
    <source>
        <dbReference type="ARBA" id="ARBA00022722"/>
    </source>
</evidence>
<keyword evidence="8" id="KW-1185">Reference proteome</keyword>
<dbReference type="Pfam" id="PF17919">
    <property type="entry name" value="RT_RNaseH_2"/>
    <property type="match status" value="1"/>
</dbReference>
<evidence type="ECO:0000256" key="3">
    <source>
        <dbReference type="ARBA" id="ARBA00022759"/>
    </source>
</evidence>
<protein>
    <recommendedName>
        <fullName evidence="6">Reverse transcriptase/retrotransposon-derived protein RNase H-like domain-containing protein</fullName>
    </recommendedName>
</protein>
<feature type="domain" description="Reverse transcriptase/retrotransposon-derived protein RNase H-like" evidence="6">
    <location>
        <begin position="2"/>
        <end position="99"/>
    </location>
</feature>
<keyword evidence="4" id="KW-0695">RNA-directed DNA polymerase</keyword>
<dbReference type="PANTHER" id="PTHR37984:SF5">
    <property type="entry name" value="PROTEIN NYNRIN-LIKE"/>
    <property type="match status" value="1"/>
</dbReference>
<keyword evidence="1" id="KW-0548">Nucleotidyltransferase</keyword>
<keyword evidence="2" id="KW-0540">Nuclease</keyword>
<keyword evidence="1" id="KW-0808">Transferase</keyword>
<dbReference type="InterPro" id="IPR041577">
    <property type="entry name" value="RT_RNaseH_2"/>
</dbReference>
<dbReference type="Gene3D" id="3.10.20.370">
    <property type="match status" value="1"/>
</dbReference>
<evidence type="ECO:0000259" key="6">
    <source>
        <dbReference type="Pfam" id="PF17919"/>
    </source>
</evidence>
<sequence length="218" mass="25026">MTPTLLDAFNQCKKGLADATLLAHLDSQTELSIQTDASDTAIGAVLQQYEDSEWQLLAFFSTKLSPVQRKYSPYEREILAIYEAVKHFHYMLEARTFVIITDHKLPAFAFSSSRENCSLRRFRYLNFISQFSTDIRFVAGEDNVVADTLSRVNAPISVHLDYQSLVNAQETKSMLQELLKTGSTLKLTRVRMDEQNLQVYHDMSTHSPRTFITLSFRR</sequence>
<proteinExistence type="predicted"/>
<evidence type="ECO:0000256" key="1">
    <source>
        <dbReference type="ARBA" id="ARBA00022695"/>
    </source>
</evidence>